<evidence type="ECO:0000313" key="1">
    <source>
        <dbReference type="EMBL" id="SVE39494.1"/>
    </source>
</evidence>
<protein>
    <recommendedName>
        <fullName evidence="2">VRR-NUC domain-containing protein</fullName>
    </recommendedName>
</protein>
<dbReference type="AlphaFoldDB" id="A0A383D597"/>
<dbReference type="EMBL" id="UINC01214317">
    <property type="protein sequence ID" value="SVE39494.1"/>
    <property type="molecule type" value="Genomic_DNA"/>
</dbReference>
<accession>A0A383D597</accession>
<organism evidence="1">
    <name type="scientific">marine metagenome</name>
    <dbReference type="NCBI Taxonomy" id="408172"/>
    <lineage>
        <taxon>unclassified sequences</taxon>
        <taxon>metagenomes</taxon>
        <taxon>ecological metagenomes</taxon>
    </lineage>
</organism>
<evidence type="ECO:0008006" key="2">
    <source>
        <dbReference type="Google" id="ProtNLM"/>
    </source>
</evidence>
<name>A0A383D597_9ZZZZ</name>
<proteinExistence type="predicted"/>
<reference evidence="1" key="1">
    <citation type="submission" date="2018-05" db="EMBL/GenBank/DDBJ databases">
        <authorList>
            <person name="Lanie J.A."/>
            <person name="Ng W.-L."/>
            <person name="Kazmierczak K.M."/>
            <person name="Andrzejewski T.M."/>
            <person name="Davidsen T.M."/>
            <person name="Wayne K.J."/>
            <person name="Tettelin H."/>
            <person name="Glass J.I."/>
            <person name="Rusch D."/>
            <person name="Podicherti R."/>
            <person name="Tsui H.-C.T."/>
            <person name="Winkler M.E."/>
        </authorList>
    </citation>
    <scope>NUCLEOTIDE SEQUENCE</scope>
</reference>
<gene>
    <name evidence="1" type="ORF">METZ01_LOCUS492348</name>
</gene>
<sequence length="116" mass="13905">MKLTGADSCEQMAINRKIGKLGEEFAKDHYRRNGFYTLDTQPGMFFDFMAIKLDLKNWKLRFVFVEVKVGDAQLSRRQRWFKSWCKRAKQDFDEYRIPRKHLEYLMENRIAGGDLD</sequence>